<dbReference type="EC" id="5.2.1.8" evidence="5"/>
<keyword evidence="8" id="KW-1185">Reference proteome</keyword>
<organism evidence="7 8">
    <name type="scientific">Aestuariibaculum lutulentum</name>
    <dbReference type="NCBI Taxonomy" id="2920935"/>
    <lineage>
        <taxon>Bacteria</taxon>
        <taxon>Pseudomonadati</taxon>
        <taxon>Bacteroidota</taxon>
        <taxon>Flavobacteriia</taxon>
        <taxon>Flavobacteriales</taxon>
        <taxon>Flavobacteriaceae</taxon>
    </lineage>
</organism>
<dbReference type="InterPro" id="IPR002130">
    <property type="entry name" value="Cyclophilin-type_PPIase_dom"/>
</dbReference>
<dbReference type="SUPFAM" id="SSF50891">
    <property type="entry name" value="Cyclophilin-like"/>
    <property type="match status" value="1"/>
</dbReference>
<dbReference type="InterPro" id="IPR024936">
    <property type="entry name" value="Cyclophilin-type_PPIase"/>
</dbReference>
<dbReference type="InterPro" id="IPR044666">
    <property type="entry name" value="Cyclophilin_A-like"/>
</dbReference>
<dbReference type="PANTHER" id="PTHR45625">
    <property type="entry name" value="PEPTIDYL-PROLYL CIS-TRANS ISOMERASE-RELATED"/>
    <property type="match status" value="1"/>
</dbReference>
<evidence type="ECO:0000313" key="7">
    <source>
        <dbReference type="EMBL" id="MCH4552888.1"/>
    </source>
</evidence>
<dbReference type="CDD" id="cd00317">
    <property type="entry name" value="cyclophilin"/>
    <property type="match status" value="1"/>
</dbReference>
<accession>A0ABS9RIW3</accession>
<dbReference type="InterPro" id="IPR029000">
    <property type="entry name" value="Cyclophilin-like_dom_sf"/>
</dbReference>
<keyword evidence="4 5" id="KW-0413">Isomerase</keyword>
<protein>
    <recommendedName>
        <fullName evidence="5">Peptidyl-prolyl cis-trans isomerase</fullName>
        <shortName evidence="5">PPIase</shortName>
        <ecNumber evidence="5">5.2.1.8</ecNumber>
    </recommendedName>
</protein>
<evidence type="ECO:0000256" key="2">
    <source>
        <dbReference type="ARBA" id="ARBA00007365"/>
    </source>
</evidence>
<dbReference type="RefSeq" id="WP_258228402.1">
    <property type="nucleotide sequence ID" value="NZ_CP136709.1"/>
</dbReference>
<evidence type="ECO:0000256" key="1">
    <source>
        <dbReference type="ARBA" id="ARBA00002388"/>
    </source>
</evidence>
<dbReference type="PIRSF" id="PIRSF001467">
    <property type="entry name" value="Peptidylpro_ismrse"/>
    <property type="match status" value="1"/>
</dbReference>
<dbReference type="PANTHER" id="PTHR45625:SF4">
    <property type="entry name" value="PEPTIDYLPROLYL ISOMERASE DOMAIN AND WD REPEAT-CONTAINING PROTEIN 1"/>
    <property type="match status" value="1"/>
</dbReference>
<dbReference type="GO" id="GO:0016853">
    <property type="term" value="F:isomerase activity"/>
    <property type="evidence" value="ECO:0007669"/>
    <property type="project" value="UniProtKB-KW"/>
</dbReference>
<sequence>MSCKHEKHTTIEIETDLGNIVLELYHDKAPKTCANFLKHIEQGTFKDASFYRTVRLDNQPENNVKIEVIQGGINSEETPFEPVLHENTKQTGILHEEGTLSMARYEPGTATTEFFICIGNQPELDYGGKRNPDGQGFAAFGKVVQGMDVVKAIQQLKDEDQMLIKPVPFSIVSVGSTTLYNTL</sequence>
<comment type="catalytic activity">
    <reaction evidence="5">
        <text>[protein]-peptidylproline (omega=180) = [protein]-peptidylproline (omega=0)</text>
        <dbReference type="Rhea" id="RHEA:16237"/>
        <dbReference type="Rhea" id="RHEA-COMP:10747"/>
        <dbReference type="Rhea" id="RHEA-COMP:10748"/>
        <dbReference type="ChEBI" id="CHEBI:83833"/>
        <dbReference type="ChEBI" id="CHEBI:83834"/>
        <dbReference type="EC" id="5.2.1.8"/>
    </reaction>
</comment>
<evidence type="ECO:0000256" key="5">
    <source>
        <dbReference type="RuleBase" id="RU363019"/>
    </source>
</evidence>
<evidence type="ECO:0000313" key="8">
    <source>
        <dbReference type="Proteomes" id="UP001156141"/>
    </source>
</evidence>
<evidence type="ECO:0000259" key="6">
    <source>
        <dbReference type="PROSITE" id="PS50072"/>
    </source>
</evidence>
<evidence type="ECO:0000256" key="3">
    <source>
        <dbReference type="ARBA" id="ARBA00023110"/>
    </source>
</evidence>
<evidence type="ECO:0000256" key="4">
    <source>
        <dbReference type="ARBA" id="ARBA00023235"/>
    </source>
</evidence>
<proteinExistence type="inferred from homology"/>
<name>A0ABS9RIW3_9FLAO</name>
<dbReference type="PRINTS" id="PR00153">
    <property type="entry name" value="CSAPPISMRASE"/>
</dbReference>
<reference evidence="7" key="1">
    <citation type="submission" date="2022-02" db="EMBL/GenBank/DDBJ databases">
        <title>Aestuariibaculum sp., a marine bacterium isolated from sediment in Guangxi.</title>
        <authorList>
            <person name="Ying J."/>
        </authorList>
    </citation>
    <scope>NUCLEOTIDE SEQUENCE</scope>
    <source>
        <strain evidence="7">L182</strain>
    </source>
</reference>
<comment type="similarity">
    <text evidence="2 5">Belongs to the cyclophilin-type PPIase family.</text>
</comment>
<dbReference type="Pfam" id="PF00160">
    <property type="entry name" value="Pro_isomerase"/>
    <property type="match status" value="1"/>
</dbReference>
<comment type="caution">
    <text evidence="7">The sequence shown here is derived from an EMBL/GenBank/DDBJ whole genome shotgun (WGS) entry which is preliminary data.</text>
</comment>
<gene>
    <name evidence="7" type="ORF">MKW35_09665</name>
</gene>
<comment type="function">
    <text evidence="1 5">PPIases accelerate the folding of proteins. It catalyzes the cis-trans isomerization of proline imidic peptide bonds in oligopeptides.</text>
</comment>
<dbReference type="PROSITE" id="PS50072">
    <property type="entry name" value="CSA_PPIASE_2"/>
    <property type="match status" value="1"/>
</dbReference>
<dbReference type="EMBL" id="JAKVQD010000003">
    <property type="protein sequence ID" value="MCH4552888.1"/>
    <property type="molecule type" value="Genomic_DNA"/>
</dbReference>
<feature type="domain" description="PPIase cyclophilin-type" evidence="6">
    <location>
        <begin position="14"/>
        <end position="179"/>
    </location>
</feature>
<dbReference type="Proteomes" id="UP001156141">
    <property type="component" value="Unassembled WGS sequence"/>
</dbReference>
<keyword evidence="3 5" id="KW-0697">Rotamase</keyword>
<dbReference type="Gene3D" id="2.40.100.10">
    <property type="entry name" value="Cyclophilin-like"/>
    <property type="match status" value="1"/>
</dbReference>